<keyword evidence="4" id="KW-1003">Cell membrane</keyword>
<dbReference type="Pfam" id="PF00083">
    <property type="entry name" value="Sugar_tr"/>
    <property type="match status" value="1"/>
</dbReference>
<evidence type="ECO:0000256" key="5">
    <source>
        <dbReference type="ARBA" id="ARBA00022692"/>
    </source>
</evidence>
<dbReference type="Pfam" id="PF07690">
    <property type="entry name" value="MFS_1"/>
    <property type="match status" value="1"/>
</dbReference>
<keyword evidence="6" id="KW-0769">Symport</keyword>
<evidence type="ECO:0000256" key="6">
    <source>
        <dbReference type="ARBA" id="ARBA00022847"/>
    </source>
</evidence>
<dbReference type="PANTHER" id="PTHR43528:SF1">
    <property type="entry name" value="ALPHA-KETOGLUTARATE PERMEASE"/>
    <property type="match status" value="1"/>
</dbReference>
<evidence type="ECO:0000256" key="9">
    <source>
        <dbReference type="SAM" id="Phobius"/>
    </source>
</evidence>
<feature type="transmembrane region" description="Helical" evidence="9">
    <location>
        <begin position="301"/>
        <end position="326"/>
    </location>
</feature>
<dbReference type="PANTHER" id="PTHR43528">
    <property type="entry name" value="ALPHA-KETOGLUTARATE PERMEASE"/>
    <property type="match status" value="1"/>
</dbReference>
<name>A0ABP7CS36_9MICC</name>
<comment type="similarity">
    <text evidence="2">Belongs to the major facilitator superfamily. Metabolite:H+ Symporter (MHS) family (TC 2.A.1.6) family.</text>
</comment>
<evidence type="ECO:0000313" key="11">
    <source>
        <dbReference type="EMBL" id="GAA3695470.1"/>
    </source>
</evidence>
<gene>
    <name evidence="11" type="ORF">GCM10023081_35830</name>
</gene>
<dbReference type="PROSITE" id="PS00217">
    <property type="entry name" value="SUGAR_TRANSPORT_2"/>
    <property type="match status" value="1"/>
</dbReference>
<feature type="transmembrane region" description="Helical" evidence="9">
    <location>
        <begin position="267"/>
        <end position="289"/>
    </location>
</feature>
<dbReference type="InterPro" id="IPR036259">
    <property type="entry name" value="MFS_trans_sf"/>
</dbReference>
<comment type="caution">
    <text evidence="11">The sequence shown here is derived from an EMBL/GenBank/DDBJ whole genome shotgun (WGS) entry which is preliminary data.</text>
</comment>
<dbReference type="InterPro" id="IPR020846">
    <property type="entry name" value="MFS_dom"/>
</dbReference>
<dbReference type="PROSITE" id="PS50850">
    <property type="entry name" value="MFS"/>
    <property type="match status" value="1"/>
</dbReference>
<dbReference type="InterPro" id="IPR051084">
    <property type="entry name" value="H+-coupled_symporters"/>
</dbReference>
<dbReference type="PROSITE" id="PS00216">
    <property type="entry name" value="SUGAR_TRANSPORT_1"/>
    <property type="match status" value="1"/>
</dbReference>
<feature type="transmembrane region" description="Helical" evidence="9">
    <location>
        <begin position="172"/>
        <end position="193"/>
    </location>
</feature>
<reference evidence="12" key="1">
    <citation type="journal article" date="2019" name="Int. J. Syst. Evol. Microbiol.">
        <title>The Global Catalogue of Microorganisms (GCM) 10K type strain sequencing project: providing services to taxonomists for standard genome sequencing and annotation.</title>
        <authorList>
            <consortium name="The Broad Institute Genomics Platform"/>
            <consortium name="The Broad Institute Genome Sequencing Center for Infectious Disease"/>
            <person name="Wu L."/>
            <person name="Ma J."/>
        </authorList>
    </citation>
    <scope>NUCLEOTIDE SEQUENCE [LARGE SCALE GENOMIC DNA]</scope>
    <source>
        <strain evidence="12">JCM 30742</strain>
    </source>
</reference>
<evidence type="ECO:0000256" key="4">
    <source>
        <dbReference type="ARBA" id="ARBA00022475"/>
    </source>
</evidence>
<keyword evidence="12" id="KW-1185">Reference proteome</keyword>
<keyword evidence="8 9" id="KW-0472">Membrane</keyword>
<evidence type="ECO:0000313" key="12">
    <source>
        <dbReference type="Proteomes" id="UP001500752"/>
    </source>
</evidence>
<accession>A0ABP7CS36</accession>
<evidence type="ECO:0000256" key="7">
    <source>
        <dbReference type="ARBA" id="ARBA00022989"/>
    </source>
</evidence>
<protein>
    <submittedName>
        <fullName evidence="11">MFS transporter</fullName>
    </submittedName>
</protein>
<dbReference type="RefSeq" id="WP_345152954.1">
    <property type="nucleotide sequence ID" value="NZ_BAABEO010000024.1"/>
</dbReference>
<keyword evidence="5 9" id="KW-0812">Transmembrane</keyword>
<dbReference type="InterPro" id="IPR011701">
    <property type="entry name" value="MFS"/>
</dbReference>
<evidence type="ECO:0000259" key="10">
    <source>
        <dbReference type="PROSITE" id="PS50850"/>
    </source>
</evidence>
<dbReference type="InterPro" id="IPR005829">
    <property type="entry name" value="Sugar_transporter_CS"/>
</dbReference>
<feature type="transmembrane region" description="Helical" evidence="9">
    <location>
        <begin position="363"/>
        <end position="385"/>
    </location>
</feature>
<dbReference type="Gene3D" id="1.20.1250.20">
    <property type="entry name" value="MFS general substrate transporter like domains"/>
    <property type="match status" value="2"/>
</dbReference>
<evidence type="ECO:0000256" key="8">
    <source>
        <dbReference type="ARBA" id="ARBA00023136"/>
    </source>
</evidence>
<evidence type="ECO:0000256" key="3">
    <source>
        <dbReference type="ARBA" id="ARBA00022448"/>
    </source>
</evidence>
<dbReference type="InterPro" id="IPR005828">
    <property type="entry name" value="MFS_sugar_transport-like"/>
</dbReference>
<comment type="subcellular location">
    <subcellularLocation>
        <location evidence="1">Cell membrane</location>
        <topology evidence="1">Multi-pass membrane protein</topology>
    </subcellularLocation>
</comment>
<feature type="transmembrane region" description="Helical" evidence="9">
    <location>
        <begin position="74"/>
        <end position="95"/>
    </location>
</feature>
<proteinExistence type="inferred from homology"/>
<feature type="transmembrane region" description="Helical" evidence="9">
    <location>
        <begin position="338"/>
        <end position="357"/>
    </location>
</feature>
<sequence>MSEQPRKERPALPKTTRRLRMDDCIIVDQRELRKAQIGAGVGNFIEWYDIGIYGYLALTMTSVFTEGMDQRTGLLVTLLGFAVSFIVRPLGGMILGPLGDRIGRRKVLFFTMALMATATTIIGLLPTASQVGLWVIVPLYLLKMLQGFSTGGEYSGAATYVAEFSPDRHRGFWTALLNTGSQLGFAAGAAVVAVTTMVTTSLWGESAMLDGGWRIPFLLALPLGLLAISLRSRIPESPSFELAQEKAEGDDVNPLFVRQNLPNILRLYWPQILVGIALIAADGTSSYTLTSYMPTYLETQLSVATVHTAVATVVILLLQALLVPLVARWSDRIGRRPIYAIAAVGNLILLLPAFALMHVGTLWALYLALFMVSLPSAFFLALTGCAMSELFPTASRYGGVGFTHNIAISIFGGTTPLVSQLLVEYTGNSYAPAIYVMFFSAVAVFATIKMRESGGRPLLGSVPVVSSREEAAELVYGQDTNERIDTSTMLLVARPSVEEDAKV</sequence>
<feature type="domain" description="Major facilitator superfamily (MFS) profile" evidence="10">
    <location>
        <begin position="35"/>
        <end position="454"/>
    </location>
</feature>
<keyword evidence="7 9" id="KW-1133">Transmembrane helix</keyword>
<keyword evidence="3" id="KW-0813">Transport</keyword>
<feature type="transmembrane region" description="Helical" evidence="9">
    <location>
        <begin position="397"/>
        <end position="418"/>
    </location>
</feature>
<feature type="transmembrane region" description="Helical" evidence="9">
    <location>
        <begin position="107"/>
        <end position="125"/>
    </location>
</feature>
<dbReference type="SUPFAM" id="SSF103473">
    <property type="entry name" value="MFS general substrate transporter"/>
    <property type="match status" value="1"/>
</dbReference>
<dbReference type="EMBL" id="BAABEO010000024">
    <property type="protein sequence ID" value="GAA3695470.1"/>
    <property type="molecule type" value="Genomic_DNA"/>
</dbReference>
<feature type="transmembrane region" description="Helical" evidence="9">
    <location>
        <begin position="430"/>
        <end position="448"/>
    </location>
</feature>
<evidence type="ECO:0000256" key="2">
    <source>
        <dbReference type="ARBA" id="ARBA00008240"/>
    </source>
</evidence>
<dbReference type="Proteomes" id="UP001500752">
    <property type="component" value="Unassembled WGS sequence"/>
</dbReference>
<organism evidence="11 12">
    <name type="scientific">Arthrobacter ginkgonis</name>
    <dbReference type="NCBI Taxonomy" id="1630594"/>
    <lineage>
        <taxon>Bacteria</taxon>
        <taxon>Bacillati</taxon>
        <taxon>Actinomycetota</taxon>
        <taxon>Actinomycetes</taxon>
        <taxon>Micrococcales</taxon>
        <taxon>Micrococcaceae</taxon>
        <taxon>Arthrobacter</taxon>
    </lineage>
</organism>
<evidence type="ECO:0000256" key="1">
    <source>
        <dbReference type="ARBA" id="ARBA00004651"/>
    </source>
</evidence>